<dbReference type="SUPFAM" id="SSF47413">
    <property type="entry name" value="lambda repressor-like DNA-binding domains"/>
    <property type="match status" value="1"/>
</dbReference>
<dbReference type="PROSITE" id="PS50943">
    <property type="entry name" value="HTH_CROC1"/>
    <property type="match status" value="1"/>
</dbReference>
<dbReference type="InterPro" id="IPR001387">
    <property type="entry name" value="Cro/C1-type_HTH"/>
</dbReference>
<sequence>MESFEILATRLKELRNSMFMTQKEFSEEIGFTQATLSAYENNQKKPSLDIVRDIAKKCGVSIDWLCGLSDNKNSDNEFKTYSDVIRLLLKISTDANIGITVDSDEFSGIMYFHNYGIRRFIEEWEKMKELYDKNMIDHEVYGLWIEKTLSKYNYPLGSMEESF</sequence>
<dbReference type="SMART" id="SM00530">
    <property type="entry name" value="HTH_XRE"/>
    <property type="match status" value="1"/>
</dbReference>
<protein>
    <submittedName>
        <fullName evidence="3">Helix-turn-helix domain protein</fullName>
    </submittedName>
</protein>
<feature type="domain" description="HTH cro/C1-type" evidence="2">
    <location>
        <begin position="11"/>
        <end position="65"/>
    </location>
</feature>
<reference evidence="3" key="1">
    <citation type="journal article" date="2021" name="Proc. Natl. Acad. Sci. U.S.A.">
        <title>A Catalog of Tens of Thousands of Viruses from Human Metagenomes Reveals Hidden Associations with Chronic Diseases.</title>
        <authorList>
            <person name="Tisza M.J."/>
            <person name="Buck C.B."/>
        </authorList>
    </citation>
    <scope>NUCLEOTIDE SEQUENCE</scope>
    <source>
        <strain evidence="3">Ct2cn10</strain>
    </source>
</reference>
<dbReference type="CDD" id="cd00093">
    <property type="entry name" value="HTH_XRE"/>
    <property type="match status" value="1"/>
</dbReference>
<evidence type="ECO:0000259" key="2">
    <source>
        <dbReference type="PROSITE" id="PS50943"/>
    </source>
</evidence>
<organism evidence="3">
    <name type="scientific">Myoviridae sp. ct2cn10</name>
    <dbReference type="NCBI Taxonomy" id="2825022"/>
    <lineage>
        <taxon>Viruses</taxon>
        <taxon>Duplodnaviria</taxon>
        <taxon>Heunggongvirae</taxon>
        <taxon>Uroviricota</taxon>
        <taxon>Caudoviricetes</taxon>
    </lineage>
</organism>
<dbReference type="InterPro" id="IPR010982">
    <property type="entry name" value="Lambda_DNA-bd_dom_sf"/>
</dbReference>
<name>A0A8S5PBE9_9CAUD</name>
<dbReference type="PANTHER" id="PTHR46558">
    <property type="entry name" value="TRACRIPTIONAL REGULATORY PROTEIN-RELATED-RELATED"/>
    <property type="match status" value="1"/>
</dbReference>
<dbReference type="Pfam" id="PF01381">
    <property type="entry name" value="HTH_3"/>
    <property type="match status" value="1"/>
</dbReference>
<accession>A0A8S5PBE9</accession>
<proteinExistence type="predicted"/>
<evidence type="ECO:0000313" key="3">
    <source>
        <dbReference type="EMBL" id="DAE03933.1"/>
    </source>
</evidence>
<evidence type="ECO:0000256" key="1">
    <source>
        <dbReference type="ARBA" id="ARBA00023125"/>
    </source>
</evidence>
<dbReference type="GO" id="GO:0003677">
    <property type="term" value="F:DNA binding"/>
    <property type="evidence" value="ECO:0007669"/>
    <property type="project" value="UniProtKB-KW"/>
</dbReference>
<dbReference type="PANTHER" id="PTHR46558:SF11">
    <property type="entry name" value="HTH-TYPE TRANSCRIPTIONAL REGULATOR XRE"/>
    <property type="match status" value="1"/>
</dbReference>
<dbReference type="EMBL" id="BK015379">
    <property type="protein sequence ID" value="DAE03933.1"/>
    <property type="molecule type" value="Genomic_DNA"/>
</dbReference>
<dbReference type="Gene3D" id="1.10.260.40">
    <property type="entry name" value="lambda repressor-like DNA-binding domains"/>
    <property type="match status" value="1"/>
</dbReference>
<keyword evidence="1" id="KW-0238">DNA-binding</keyword>